<dbReference type="Pfam" id="PF00636">
    <property type="entry name" value="Ribonuclease_3"/>
    <property type="match status" value="2"/>
</dbReference>
<dbReference type="GeneID" id="90540002"/>
<proteinExistence type="predicted"/>
<evidence type="ECO:0000256" key="1">
    <source>
        <dbReference type="ARBA" id="ARBA00022741"/>
    </source>
</evidence>
<dbReference type="GO" id="GO:0006396">
    <property type="term" value="P:RNA processing"/>
    <property type="evidence" value="ECO:0007669"/>
    <property type="project" value="InterPro"/>
</dbReference>
<dbReference type="RefSeq" id="XP_065328344.1">
    <property type="nucleotide sequence ID" value="XM_065472272.1"/>
</dbReference>
<evidence type="ECO:0000259" key="5">
    <source>
        <dbReference type="PROSITE" id="PS50142"/>
    </source>
</evidence>
<dbReference type="InterPro" id="IPR036389">
    <property type="entry name" value="RNase_III_sf"/>
</dbReference>
<dbReference type="SMART" id="SM00535">
    <property type="entry name" value="RIBOc"/>
    <property type="match status" value="2"/>
</dbReference>
<dbReference type="InterPro" id="IPR005034">
    <property type="entry name" value="Dicer_dimerisation"/>
</dbReference>
<dbReference type="SUPFAM" id="SSF69065">
    <property type="entry name" value="RNase III domain-like"/>
    <property type="match status" value="2"/>
</dbReference>
<evidence type="ECO:0000256" key="4">
    <source>
        <dbReference type="ARBA" id="ARBA00022840"/>
    </source>
</evidence>
<dbReference type="KEGG" id="vnx:VNE69_01137"/>
<keyword evidence="1" id="KW-0547">Nucleotide-binding</keyword>
<evidence type="ECO:0000256" key="3">
    <source>
        <dbReference type="ARBA" id="ARBA00022806"/>
    </source>
</evidence>
<keyword evidence="4" id="KW-0067">ATP-binding</keyword>
<dbReference type="CDD" id="cd00593">
    <property type="entry name" value="RIBOc"/>
    <property type="match status" value="2"/>
</dbReference>
<dbReference type="InterPro" id="IPR000999">
    <property type="entry name" value="RNase_III_dom"/>
</dbReference>
<dbReference type="PROSITE" id="PS50142">
    <property type="entry name" value="RNASE_3_2"/>
    <property type="match status" value="2"/>
</dbReference>
<feature type="domain" description="RNase III" evidence="5">
    <location>
        <begin position="755"/>
        <end position="924"/>
    </location>
</feature>
<keyword evidence="7" id="KW-1185">Reference proteome</keyword>
<dbReference type="GO" id="GO:0004386">
    <property type="term" value="F:helicase activity"/>
    <property type="evidence" value="ECO:0007669"/>
    <property type="project" value="UniProtKB-KW"/>
</dbReference>
<dbReference type="EMBL" id="CP142726">
    <property type="protein sequence ID" value="WUR02199.1"/>
    <property type="molecule type" value="Genomic_DNA"/>
</dbReference>
<keyword evidence="3" id="KW-0347">Helicase</keyword>
<dbReference type="GO" id="GO:0005524">
    <property type="term" value="F:ATP binding"/>
    <property type="evidence" value="ECO:0007669"/>
    <property type="project" value="UniProtKB-KW"/>
</dbReference>
<evidence type="ECO:0000256" key="2">
    <source>
        <dbReference type="ARBA" id="ARBA00022801"/>
    </source>
</evidence>
<evidence type="ECO:0000313" key="7">
    <source>
        <dbReference type="Proteomes" id="UP001334084"/>
    </source>
</evidence>
<dbReference type="AlphaFoldDB" id="A0AAX4J8B4"/>
<accession>A0AAX4J8B4</accession>
<dbReference type="InterPro" id="IPR038248">
    <property type="entry name" value="Dicer_dimer_sf"/>
</dbReference>
<organism evidence="6 7">
    <name type="scientific">Vairimorpha necatrix</name>
    <dbReference type="NCBI Taxonomy" id="6039"/>
    <lineage>
        <taxon>Eukaryota</taxon>
        <taxon>Fungi</taxon>
        <taxon>Fungi incertae sedis</taxon>
        <taxon>Microsporidia</taxon>
        <taxon>Nosematidae</taxon>
        <taxon>Vairimorpha</taxon>
    </lineage>
</organism>
<reference evidence="6" key="1">
    <citation type="journal article" date="2024" name="BMC Genomics">
        <title>Functional annotation of a divergent genome using sequence and structure-based similarity.</title>
        <authorList>
            <person name="Svedberg D."/>
            <person name="Winiger R.R."/>
            <person name="Berg A."/>
            <person name="Sharma H."/>
            <person name="Tellgren-Roth C."/>
            <person name="Debrunner-Vossbrinck B.A."/>
            <person name="Vossbrinck C.R."/>
            <person name="Barandun J."/>
        </authorList>
    </citation>
    <scope>NUCLEOTIDE SEQUENCE</scope>
    <source>
        <strain evidence="6">Illinois isolate</strain>
    </source>
</reference>
<name>A0AAX4J8B4_9MICR</name>
<evidence type="ECO:0000313" key="6">
    <source>
        <dbReference type="EMBL" id="WUR02199.1"/>
    </source>
</evidence>
<protein>
    <submittedName>
        <fullName evidence="6">Dicer-like protein</fullName>
    </submittedName>
</protein>
<keyword evidence="2" id="KW-0378">Hydrolase</keyword>
<sequence length="1124" mass="131772">MKLNSIISKNANNNINIEEMKKLMAENERYIVITDDKYFAQDFKYKFGEMLLRIKETKQLICHPSKFILLSWQGLLNVYDYDIVIINCEIKSELTHAFRLFYIDGKLYDLTKPSCIVFTDDKNIDLPIYFQSTQSNKINTQKNNIKCLTLDLTLTDEIVSYAKCRRILKSTVKKVQNPVYLALMKKLEKLEKEDLDEATVLLNKCINFNKTKNIAIEQEDKEKAKKLLEHRQMLEIIKGIKNMGPIFIKGDFKCELDNVYNYNEMSANDIDPDASLILIEEADDEDVHKFKNVIIIKKEGDFPNLVVDEICKNKELTIFHKYAHKKRLEYCTTSPNKYPVPTLALDYAVIFSEHVMYMINRLFYDNFLLLKDLRVYKSFYSAAQENKFYCCLELPKMVDGDFFSKKIQSDNFSLKKDAYKDVCYKFLIKMYEAGFLDANFLPVKQKFIDENQVYIENIKKIYNIDFQDLEEAKQLINAQKEAYEFEDRFFKEHSICFDEENVSVLNINEVLRKQPRALSKFTDTMSVYIFNKSNIGICTGKSFRNTVSYKETEINYLKEVNFTENEKKVILNFQIFFFSINFRRKTFPPESYRKYAYYVIPIKSGNIDFDYMNLMCNKFFFGSVYEVKDKNILSSFLLFNPINKQFYEYVNESEKKLTDEIGTICKRIRSVNGNPPSPETTFLEYFNEKYGLELEKQIDDTNIIFGASIYSAKKGSTYELNSGEIFHVSAISKNIKNDYKKFVKFFNVFETMALVHELKEKMNLEVSLENLAISFTQRGVYDGEFDLGYERLEFIGDSVLKYAVSKYLFIECGYNLNKLVTTKDYIVCNDNLYRIAKKIGLSEYFTFNKYSEHLFQPPAILSELEDHSLVQNLGAEFVFTNSNQANFVKNFSIKHTKDSLYELGNKVLADIVESMIGAHYIELGFDKAFDFIKKLGILDRHTKTLSYRKMSETKESIYLLCEYEGILPYQNVQMIEEKINYKFKNKGYLEKAMIHPSFKDNMFGSERFQKLELIGDCFLDLNVSDYIFYKYPEADPEALHTYRKGLVNNNTFARILLNEGLFDLALTGLHEDTRDKKSKISKCYSDIFESLIGAVVLDSDFDLEKTKQFFSVMLKFMIVNTFEC</sequence>
<dbReference type="PANTHER" id="PTHR14950">
    <property type="entry name" value="DICER-RELATED"/>
    <property type="match status" value="1"/>
</dbReference>
<feature type="domain" description="RNase III" evidence="5">
    <location>
        <begin position="972"/>
        <end position="1100"/>
    </location>
</feature>
<gene>
    <name evidence="6" type="ORF">VNE69_01137</name>
</gene>
<dbReference type="GO" id="GO:0004525">
    <property type="term" value="F:ribonuclease III activity"/>
    <property type="evidence" value="ECO:0007669"/>
    <property type="project" value="InterPro"/>
</dbReference>
<dbReference type="Gene3D" id="3.30.160.380">
    <property type="entry name" value="Dicer dimerisation domain"/>
    <property type="match status" value="1"/>
</dbReference>
<dbReference type="Pfam" id="PF03368">
    <property type="entry name" value="Dicer_dimer"/>
    <property type="match status" value="1"/>
</dbReference>
<dbReference type="Gene3D" id="1.10.1520.10">
    <property type="entry name" value="Ribonuclease III domain"/>
    <property type="match status" value="2"/>
</dbReference>
<dbReference type="Proteomes" id="UP001334084">
    <property type="component" value="Chromosome 1"/>
</dbReference>